<keyword evidence="3 5" id="KW-1133">Transmembrane helix</keyword>
<proteinExistence type="inferred from homology"/>
<evidence type="ECO:0000256" key="2">
    <source>
        <dbReference type="ARBA" id="ARBA00022692"/>
    </source>
</evidence>
<keyword evidence="7" id="KW-1185">Reference proteome</keyword>
<dbReference type="PROSITE" id="PS50895">
    <property type="entry name" value="SURF1"/>
    <property type="match status" value="1"/>
</dbReference>
<dbReference type="GO" id="GO:0033617">
    <property type="term" value="P:mitochondrial respiratory chain complex IV assembly"/>
    <property type="evidence" value="ECO:0007669"/>
    <property type="project" value="TreeGrafter"/>
</dbReference>
<dbReference type="InterPro" id="IPR002994">
    <property type="entry name" value="Surf1/Shy1"/>
</dbReference>
<dbReference type="Pfam" id="PF02104">
    <property type="entry name" value="SURF1"/>
    <property type="match status" value="1"/>
</dbReference>
<gene>
    <name evidence="6" type="ORF">EJ06DRAFT_533043</name>
</gene>
<reference evidence="6" key="1">
    <citation type="journal article" date="2020" name="Stud. Mycol.">
        <title>101 Dothideomycetes genomes: a test case for predicting lifestyles and emergence of pathogens.</title>
        <authorList>
            <person name="Haridas S."/>
            <person name="Albert R."/>
            <person name="Binder M."/>
            <person name="Bloem J."/>
            <person name="Labutti K."/>
            <person name="Salamov A."/>
            <person name="Andreopoulos B."/>
            <person name="Baker S."/>
            <person name="Barry K."/>
            <person name="Bills G."/>
            <person name="Bluhm B."/>
            <person name="Cannon C."/>
            <person name="Castanera R."/>
            <person name="Culley D."/>
            <person name="Daum C."/>
            <person name="Ezra D."/>
            <person name="Gonzalez J."/>
            <person name="Henrissat B."/>
            <person name="Kuo A."/>
            <person name="Liang C."/>
            <person name="Lipzen A."/>
            <person name="Lutzoni F."/>
            <person name="Magnuson J."/>
            <person name="Mondo S."/>
            <person name="Nolan M."/>
            <person name="Ohm R."/>
            <person name="Pangilinan J."/>
            <person name="Park H.-J."/>
            <person name="Ramirez L."/>
            <person name="Alfaro M."/>
            <person name="Sun H."/>
            <person name="Tritt A."/>
            <person name="Yoshinaga Y."/>
            <person name="Zwiers L.-H."/>
            <person name="Turgeon B."/>
            <person name="Goodwin S."/>
            <person name="Spatafora J."/>
            <person name="Crous P."/>
            <person name="Grigoriev I."/>
        </authorList>
    </citation>
    <scope>NUCLEOTIDE SEQUENCE</scope>
    <source>
        <strain evidence="6">CBS 262.69</strain>
    </source>
</reference>
<comment type="function">
    <text evidence="5">Probably involved in the biogenesis of the COX complex.</text>
</comment>
<evidence type="ECO:0000256" key="1">
    <source>
        <dbReference type="ARBA" id="ARBA00004370"/>
    </source>
</evidence>
<evidence type="ECO:0000313" key="6">
    <source>
        <dbReference type="EMBL" id="KAF2397439.1"/>
    </source>
</evidence>
<comment type="subcellular location">
    <subcellularLocation>
        <location evidence="1">Membrane</location>
    </subcellularLocation>
    <subcellularLocation>
        <location evidence="5">Mitochondrion inner membrane</location>
        <topology evidence="5">Multi-pass membrane protein</topology>
    </subcellularLocation>
</comment>
<protein>
    <recommendedName>
        <fullName evidence="5">SURF1-like protein</fullName>
    </recommendedName>
</protein>
<dbReference type="OrthoDB" id="10040024at2759"/>
<name>A0A6G1HNL9_9PEZI</name>
<dbReference type="InterPro" id="IPR045214">
    <property type="entry name" value="Surf1/Surf4"/>
</dbReference>
<evidence type="ECO:0000256" key="5">
    <source>
        <dbReference type="RuleBase" id="RU363076"/>
    </source>
</evidence>
<keyword evidence="5" id="KW-0496">Mitochondrion</keyword>
<dbReference type="CDD" id="cd06662">
    <property type="entry name" value="SURF1"/>
    <property type="match status" value="1"/>
</dbReference>
<feature type="transmembrane region" description="Helical" evidence="5">
    <location>
        <begin position="275"/>
        <end position="294"/>
    </location>
</feature>
<dbReference type="PANTHER" id="PTHR23427">
    <property type="entry name" value="SURFEIT LOCUS PROTEIN"/>
    <property type="match status" value="1"/>
</dbReference>
<evidence type="ECO:0000256" key="4">
    <source>
        <dbReference type="ARBA" id="ARBA00023136"/>
    </source>
</evidence>
<evidence type="ECO:0000313" key="7">
    <source>
        <dbReference type="Proteomes" id="UP000799640"/>
    </source>
</evidence>
<dbReference type="EMBL" id="ML996703">
    <property type="protein sequence ID" value="KAF2397439.1"/>
    <property type="molecule type" value="Genomic_DNA"/>
</dbReference>
<organism evidence="6 7">
    <name type="scientific">Trichodelitschia bisporula</name>
    <dbReference type="NCBI Taxonomy" id="703511"/>
    <lineage>
        <taxon>Eukaryota</taxon>
        <taxon>Fungi</taxon>
        <taxon>Dikarya</taxon>
        <taxon>Ascomycota</taxon>
        <taxon>Pezizomycotina</taxon>
        <taxon>Dothideomycetes</taxon>
        <taxon>Dothideomycetes incertae sedis</taxon>
        <taxon>Phaeotrichales</taxon>
        <taxon>Phaeotrichaceae</taxon>
        <taxon>Trichodelitschia</taxon>
    </lineage>
</organism>
<comment type="caution">
    <text evidence="5">Lacks conserved residue(s) required for the propagation of feature annotation.</text>
</comment>
<dbReference type="AlphaFoldDB" id="A0A6G1HNL9"/>
<comment type="similarity">
    <text evidence="5">Belongs to the SURF1 family.</text>
</comment>
<dbReference type="Proteomes" id="UP000799640">
    <property type="component" value="Unassembled WGS sequence"/>
</dbReference>
<evidence type="ECO:0000256" key="3">
    <source>
        <dbReference type="ARBA" id="ARBA00022989"/>
    </source>
</evidence>
<keyword evidence="4 5" id="KW-0472">Membrane</keyword>
<keyword evidence="2 5" id="KW-0812">Transmembrane</keyword>
<accession>A0A6G1HNL9</accession>
<sequence length="309" mass="34990">MSASTPLLRQCAHAASRSFSRTPLRPRCAPAPALRPARRFYNPADQPGFTSVVDNPAVLVKTGQKHGPGLIILALIPITAFALGTWQVQRLTWKTELIARYEDRLTRDPLPLPPRIDPSAIPEFDYRRIYATGRLAHEREMLIGPRVREGEDGYIVVTPLEREGGSTVLVCRGWIARKFKEQGSRVQSLPRGEVTVEGLLRVPAIKNMFTPDNRPEKGAWYFPDVEEMAAWVGAEPVWIQETMEKNLIEEYRREEKGIPIATAAEVNLRNNHAQYIFTWYALGIATTVMLGMVLRKPAKSAKVRRNREW</sequence>
<dbReference type="PANTHER" id="PTHR23427:SF2">
    <property type="entry name" value="SURFEIT LOCUS PROTEIN 1"/>
    <property type="match status" value="1"/>
</dbReference>
<dbReference type="GO" id="GO:0005743">
    <property type="term" value="C:mitochondrial inner membrane"/>
    <property type="evidence" value="ECO:0007669"/>
    <property type="project" value="UniProtKB-SubCell"/>
</dbReference>
<keyword evidence="5" id="KW-0999">Mitochondrion inner membrane</keyword>